<accession>A0A7L9FGZ4</accession>
<keyword evidence="1" id="KW-0812">Transmembrane</keyword>
<dbReference type="Proteomes" id="UP000594121">
    <property type="component" value="Chromosome"/>
</dbReference>
<keyword evidence="1" id="KW-1133">Transmembrane helix</keyword>
<dbReference type="InParanoid" id="A0A7L9FGZ4"/>
<keyword evidence="1" id="KW-0472">Membrane</keyword>
<evidence type="ECO:0000313" key="2">
    <source>
        <dbReference type="EMBL" id="QOJ78901.1"/>
    </source>
</evidence>
<feature type="transmembrane region" description="Helical" evidence="1">
    <location>
        <begin position="57"/>
        <end position="78"/>
    </location>
</feature>
<evidence type="ECO:0000313" key="3">
    <source>
        <dbReference type="Proteomes" id="UP000594121"/>
    </source>
</evidence>
<proteinExistence type="predicted"/>
<name>A0A7L9FGZ4_9CREN</name>
<dbReference type="AlphaFoldDB" id="A0A7L9FGZ4"/>
<keyword evidence="3" id="KW-1185">Reference proteome</keyword>
<protein>
    <submittedName>
        <fullName evidence="2">Uncharacterized protein</fullName>
    </submittedName>
</protein>
<dbReference type="EMBL" id="CP062310">
    <property type="protein sequence ID" value="QOJ78901.1"/>
    <property type="molecule type" value="Genomic_DNA"/>
</dbReference>
<dbReference type="GeneID" id="59148245"/>
<sequence>MHSLRLSPEGLRTLSALAGIVLVLVVFAIALQFFYNYQRPHPGADVVSSITSLASEAVYLLGKVAFLGVALLAATQLLKYGLKRGSPGGEA</sequence>
<organism evidence="2 3">
    <name type="scientific">Infirmifilum lucidum</name>
    <dbReference type="NCBI Taxonomy" id="2776706"/>
    <lineage>
        <taxon>Archaea</taxon>
        <taxon>Thermoproteota</taxon>
        <taxon>Thermoprotei</taxon>
        <taxon>Thermofilales</taxon>
        <taxon>Thermofilaceae</taxon>
        <taxon>Infirmifilum</taxon>
    </lineage>
</organism>
<gene>
    <name evidence="2" type="ORF">IG193_00075</name>
</gene>
<dbReference type="KEGG" id="thel:IG193_00075"/>
<evidence type="ECO:0000256" key="1">
    <source>
        <dbReference type="SAM" id="Phobius"/>
    </source>
</evidence>
<feature type="transmembrane region" description="Helical" evidence="1">
    <location>
        <begin position="12"/>
        <end position="37"/>
    </location>
</feature>
<reference evidence="2 3" key="1">
    <citation type="submission" date="2020-10" db="EMBL/GenBank/DDBJ databases">
        <title>Thermofilum lucidum 3507LT sp. nov. a novel member of Thermofilaceae family isolated from Chile hot spring, and proposal of description order Thermofilales.</title>
        <authorList>
            <person name="Zayulina K.S."/>
            <person name="Elcheninov A.G."/>
            <person name="Toshchakov S.V."/>
            <person name="Kublanov I.V."/>
        </authorList>
    </citation>
    <scope>NUCLEOTIDE SEQUENCE [LARGE SCALE GENOMIC DNA]</scope>
    <source>
        <strain evidence="2 3">3507LT</strain>
    </source>
</reference>
<dbReference type="RefSeq" id="WP_192818873.1">
    <property type="nucleotide sequence ID" value="NZ_CP062310.1"/>
</dbReference>